<sequence length="847" mass="98528">MLYDSFDACGTHQCDRHPLIDLDPADWCWATWRKRPQLIRPEPQSFDREVAIAKLKKVKRLKSRHWQWEACEIPVSMSIEEAIFWYKAITKAHHFDRVRDLVKRFETERFETEPLAAPVEIAEIQEWFTLVESNYAPAQMTFILSYFLSIEQLLDKLTEHRQYQLFVGFRQHILPYLNETKFEAIKTYIRANWEPQRFYFRPHLSALLGIHDWLEALVAKWKPERSYAAFDRNFRLEVIFGLESADLVMHHVRRLRLRLGTAEQVRAWLAHTELTALELVTESIAALNSNKEVSNAAEMFDVLTLIRSPIVAPQILALVQRSRIRDRAQQWLEENLELSIAGLLPLTIQKHPLRETAIAWLRMMQRQGFGDLIREKMSDEYQQIELQIFDAPQREELGKTPKWFKAIVDAAPKLEPLDWVKVSDLPAIVVGDTRLSTTHHQAILNLLQADPDNCSSILRQHTNADSLSQFVWQLYEQWSLKKPKGRADWVILALGRLGDDEILLKLADLIRAWCKASKHQLATSGIAALTLHASETAIYQLMQFAYPPISRLIRPEQALDEIAKARNLSRRQLEDCAMREVLERHCTTIANSGSPRKRRPKTHQTQLSKTQLKQFLTLQSLRFEQQMIHRAAYTVAEFQSFVFHPIVRPMAQSLIWQAKSMCFRIAEDGTLADSSDMPVELSSEAEIYLPHPLEMPDRSTWAELLSDYELIPPFAQVNRPIYSVSTQEQDATIVTRFADRGVFTVNLTQSLMKLGWTETYIGRGHWRGYCKRFRADHTAAILSVSEMPREHGYQRIDRIFFVANDWDGRRVPTERDRIPLTTVAPLVFSEVLREIDHLTHRSKKRHA</sequence>
<name>A0A1Z4JF58_LEPBY</name>
<proteinExistence type="predicted"/>
<organism evidence="2 3">
    <name type="scientific">Leptolyngbya boryana NIES-2135</name>
    <dbReference type="NCBI Taxonomy" id="1973484"/>
    <lineage>
        <taxon>Bacteria</taxon>
        <taxon>Bacillati</taxon>
        <taxon>Cyanobacteriota</taxon>
        <taxon>Cyanophyceae</taxon>
        <taxon>Leptolyngbyales</taxon>
        <taxon>Leptolyngbyaceae</taxon>
        <taxon>Leptolyngbya group</taxon>
        <taxon>Leptolyngbya</taxon>
    </lineage>
</organism>
<keyword evidence="3" id="KW-1185">Reference proteome</keyword>
<feature type="domain" description="DUF4132" evidence="1">
    <location>
        <begin position="598"/>
        <end position="756"/>
    </location>
</feature>
<dbReference type="InterPro" id="IPR025406">
    <property type="entry name" value="DUF4132"/>
</dbReference>
<dbReference type="Proteomes" id="UP000217895">
    <property type="component" value="Chromosome"/>
</dbReference>
<evidence type="ECO:0000313" key="2">
    <source>
        <dbReference type="EMBL" id="BAY55360.1"/>
    </source>
</evidence>
<dbReference type="AlphaFoldDB" id="A0A1Z4JF58"/>
<evidence type="ECO:0000313" key="3">
    <source>
        <dbReference type="Proteomes" id="UP000217895"/>
    </source>
</evidence>
<protein>
    <recommendedName>
        <fullName evidence="1">DUF4132 domain-containing protein</fullName>
    </recommendedName>
</protein>
<gene>
    <name evidence="2" type="ORF">NIES2135_21830</name>
</gene>
<reference evidence="2 3" key="1">
    <citation type="submission" date="2017-06" db="EMBL/GenBank/DDBJ databases">
        <title>Genome sequencing of cyanobaciteial culture collection at National Institute for Environmental Studies (NIES).</title>
        <authorList>
            <person name="Hirose Y."/>
            <person name="Shimura Y."/>
            <person name="Fujisawa T."/>
            <person name="Nakamura Y."/>
            <person name="Kawachi M."/>
        </authorList>
    </citation>
    <scope>NUCLEOTIDE SEQUENCE [LARGE SCALE GENOMIC DNA]</scope>
    <source>
        <strain evidence="2 3">NIES-2135</strain>
    </source>
</reference>
<dbReference type="EMBL" id="AP018203">
    <property type="protein sequence ID" value="BAY55360.1"/>
    <property type="molecule type" value="Genomic_DNA"/>
</dbReference>
<dbReference type="Pfam" id="PF13569">
    <property type="entry name" value="DUF4132"/>
    <property type="match status" value="1"/>
</dbReference>
<evidence type="ECO:0000259" key="1">
    <source>
        <dbReference type="Pfam" id="PF13569"/>
    </source>
</evidence>
<accession>A0A1Z4JF58</accession>